<dbReference type="GeneID" id="55970809"/>
<name>A0A9P5CYR3_9HYPO</name>
<dbReference type="AlphaFoldDB" id="A0A9P5CYR3"/>
<organism evidence="1 2">
    <name type="scientific">Geosmithia morbida</name>
    <dbReference type="NCBI Taxonomy" id="1094350"/>
    <lineage>
        <taxon>Eukaryota</taxon>
        <taxon>Fungi</taxon>
        <taxon>Dikarya</taxon>
        <taxon>Ascomycota</taxon>
        <taxon>Pezizomycotina</taxon>
        <taxon>Sordariomycetes</taxon>
        <taxon>Hypocreomycetidae</taxon>
        <taxon>Hypocreales</taxon>
        <taxon>Bionectriaceae</taxon>
        <taxon>Geosmithia</taxon>
    </lineage>
</organism>
<reference evidence="1" key="1">
    <citation type="submission" date="2020-03" db="EMBL/GenBank/DDBJ databases">
        <title>Site-based positive gene gene selection in Geosmithia morbida across the United States reveals a broad range of putative effectors and factors for local host and environmental adapation.</title>
        <authorList>
            <person name="Onufrak A."/>
            <person name="Murdoch R.W."/>
            <person name="Gazis R."/>
            <person name="Huff M."/>
            <person name="Staton M."/>
            <person name="Klingeman W."/>
            <person name="Hadziabdic D."/>
        </authorList>
    </citation>
    <scope>NUCLEOTIDE SEQUENCE</scope>
    <source>
        <strain evidence="1">1262</strain>
    </source>
</reference>
<dbReference type="EMBL" id="JAANYQ010000022">
    <property type="protein sequence ID" value="KAF4119672.1"/>
    <property type="molecule type" value="Genomic_DNA"/>
</dbReference>
<evidence type="ECO:0000313" key="2">
    <source>
        <dbReference type="Proteomes" id="UP000749293"/>
    </source>
</evidence>
<dbReference type="OrthoDB" id="10262413at2759"/>
<evidence type="ECO:0000313" key="1">
    <source>
        <dbReference type="EMBL" id="KAF4119672.1"/>
    </source>
</evidence>
<protein>
    <submittedName>
        <fullName evidence="1">NAD dependent epimerase/dehydratase family</fullName>
    </submittedName>
</protein>
<accession>A0A9P5CYR3</accession>
<keyword evidence="2" id="KW-1185">Reference proteome</keyword>
<dbReference type="RefSeq" id="XP_035318324.1">
    <property type="nucleotide sequence ID" value="XM_035466555.1"/>
</dbReference>
<dbReference type="Proteomes" id="UP000749293">
    <property type="component" value="Unassembled WGS sequence"/>
</dbReference>
<gene>
    <name evidence="1" type="ORF">GMORB2_4581</name>
</gene>
<comment type="caution">
    <text evidence="1">The sequence shown here is derived from an EMBL/GenBank/DDBJ whole genome shotgun (WGS) entry which is preliminary data.</text>
</comment>
<proteinExistence type="predicted"/>
<sequence>MRNVRDSSSLYLAILGRILNGAEIGYGEQGYYLASSGDVVWDDLYDAMARALKTRRVVDDESVVLADDAVLDQMGAAIQRSKEFVPVELGGLCTFTSRNGKNIGWEPEYPADYILQAADEEVDRILNTER</sequence>